<name>A0A8T3ATQ5_DENNO</name>
<dbReference type="Proteomes" id="UP000829196">
    <property type="component" value="Unassembled WGS sequence"/>
</dbReference>
<dbReference type="Gene3D" id="2.60.120.1040">
    <property type="entry name" value="ZPR1, A/B domain"/>
    <property type="match status" value="2"/>
</dbReference>
<dbReference type="InterPro" id="IPR056180">
    <property type="entry name" value="ZPR1_jr_dom"/>
</dbReference>
<organism evidence="6 7">
    <name type="scientific">Dendrobium nobile</name>
    <name type="common">Orchid</name>
    <dbReference type="NCBI Taxonomy" id="94219"/>
    <lineage>
        <taxon>Eukaryota</taxon>
        <taxon>Viridiplantae</taxon>
        <taxon>Streptophyta</taxon>
        <taxon>Embryophyta</taxon>
        <taxon>Tracheophyta</taxon>
        <taxon>Spermatophyta</taxon>
        <taxon>Magnoliopsida</taxon>
        <taxon>Liliopsida</taxon>
        <taxon>Asparagales</taxon>
        <taxon>Orchidaceae</taxon>
        <taxon>Epidendroideae</taxon>
        <taxon>Malaxideae</taxon>
        <taxon>Dendrobiinae</taxon>
        <taxon>Dendrobium</taxon>
    </lineage>
</organism>
<comment type="similarity">
    <text evidence="1">Belongs to the ZPR1 family.</text>
</comment>
<dbReference type="SMR" id="A0A8T3ATQ5"/>
<keyword evidence="2" id="KW-0479">Metal-binding</keyword>
<dbReference type="GO" id="GO:0008270">
    <property type="term" value="F:zinc ion binding"/>
    <property type="evidence" value="ECO:0007669"/>
    <property type="project" value="UniProtKB-KW"/>
</dbReference>
<proteinExistence type="inferred from homology"/>
<evidence type="ECO:0000256" key="1">
    <source>
        <dbReference type="ARBA" id="ARBA00008354"/>
    </source>
</evidence>
<dbReference type="FunFam" id="2.60.120.1040:FF:000002">
    <property type="entry name" value="zinc finger protein ZPR1"/>
    <property type="match status" value="1"/>
</dbReference>
<dbReference type="FunFam" id="2.60.120.1040:FF:000006">
    <property type="entry name" value="Zinc finger protein zpr1"/>
    <property type="match status" value="1"/>
</dbReference>
<evidence type="ECO:0000256" key="3">
    <source>
        <dbReference type="ARBA" id="ARBA00022771"/>
    </source>
</evidence>
<dbReference type="InterPro" id="IPR042452">
    <property type="entry name" value="ZPR1_Znf1/2"/>
</dbReference>
<sequence length="416" mass="45997">MAFECPHCYESNNEVQFAGQLQPRGCYYQLKVPSGDQQLLNRQVVKSDSATIKIPELDFEIPPEAQRGTLSTVEGILKRAADELEALQEERRKVDPGTAEAIDKFLINLRSFAEGSASFSFILDDPAGNSFIENPYAPMQDPSLSIKFFERTPEQQATLGFLAETSEEIKRQCESNSPTDEKRISGIGVQGFSHGSVGAIANRHAIAQVNSDQDAEALYRYSAPEEVETLPSTCGACGAPCVIHFYATKIPYFREVIVMASCCDLCGYRSSESDTACVKVPELELELASGTLGGLVTTVEGLVTKTIENLERVHGFMFGDSLDEAKKKKWQEFNHKLKKLLDLEEPWTLILDDALASSFVAPVTDAIEEDKQLHVEEYERTWEQNEELGLNDMDTSSADNAYNSTSTGAIFQEVAL</sequence>
<dbReference type="SMART" id="SM00709">
    <property type="entry name" value="Zpr1"/>
    <property type="match status" value="2"/>
</dbReference>
<dbReference type="InterPro" id="IPR004457">
    <property type="entry name" value="Znf_ZPR1"/>
</dbReference>
<dbReference type="GO" id="GO:0005634">
    <property type="term" value="C:nucleus"/>
    <property type="evidence" value="ECO:0007669"/>
    <property type="project" value="TreeGrafter"/>
</dbReference>
<accession>A0A8T3ATQ5</accession>
<reference evidence="6" key="1">
    <citation type="journal article" date="2022" name="Front. Genet.">
        <title>Chromosome-Scale Assembly of the Dendrobium nobile Genome Provides Insights Into the Molecular Mechanism of the Biosynthesis of the Medicinal Active Ingredient of Dendrobium.</title>
        <authorList>
            <person name="Xu Q."/>
            <person name="Niu S.-C."/>
            <person name="Li K.-L."/>
            <person name="Zheng P.-J."/>
            <person name="Zhang X.-J."/>
            <person name="Jia Y."/>
            <person name="Liu Y."/>
            <person name="Niu Y.-X."/>
            <person name="Yu L.-H."/>
            <person name="Chen D.-F."/>
            <person name="Zhang G.-Q."/>
        </authorList>
    </citation>
    <scope>NUCLEOTIDE SEQUENCE</scope>
    <source>
        <tissue evidence="6">Leaf</tissue>
    </source>
</reference>
<keyword evidence="4" id="KW-0862">Zinc</keyword>
<dbReference type="NCBIfam" id="TIGR00310">
    <property type="entry name" value="ZPR1_znf"/>
    <property type="match status" value="1"/>
</dbReference>
<dbReference type="AlphaFoldDB" id="A0A8T3ATQ5"/>
<feature type="domain" description="Zinc finger ZPR1-type" evidence="5">
    <location>
        <begin position="232"/>
        <end position="362"/>
    </location>
</feature>
<evidence type="ECO:0000313" key="6">
    <source>
        <dbReference type="EMBL" id="KAI0499510.1"/>
    </source>
</evidence>
<dbReference type="InterPro" id="IPR042451">
    <property type="entry name" value="ZPR1_A/B_dom"/>
</dbReference>
<dbReference type="InterPro" id="IPR040141">
    <property type="entry name" value="ZPR1"/>
</dbReference>
<feature type="domain" description="Zinc finger ZPR1-type" evidence="5">
    <location>
        <begin position="1"/>
        <end position="134"/>
    </location>
</feature>
<evidence type="ECO:0000256" key="4">
    <source>
        <dbReference type="ARBA" id="ARBA00022833"/>
    </source>
</evidence>
<evidence type="ECO:0000256" key="2">
    <source>
        <dbReference type="ARBA" id="ARBA00022723"/>
    </source>
</evidence>
<evidence type="ECO:0000259" key="5">
    <source>
        <dbReference type="SMART" id="SM00709"/>
    </source>
</evidence>
<dbReference type="OrthoDB" id="308464at2759"/>
<dbReference type="Gene3D" id="2.20.25.420">
    <property type="entry name" value="ZPR1, zinc finger domain"/>
    <property type="match status" value="1"/>
</dbReference>
<dbReference type="Pfam" id="PF22794">
    <property type="entry name" value="jr-ZPR1"/>
    <property type="match status" value="2"/>
</dbReference>
<comment type="caution">
    <text evidence="6">The sequence shown here is derived from an EMBL/GenBank/DDBJ whole genome shotgun (WGS) entry which is preliminary data.</text>
</comment>
<keyword evidence="7" id="KW-1185">Reference proteome</keyword>
<dbReference type="PANTHER" id="PTHR10876:SF0">
    <property type="entry name" value="ZINC FINGER PROTEIN ZPR1"/>
    <property type="match status" value="1"/>
</dbReference>
<keyword evidence="3" id="KW-0863">Zinc-finger</keyword>
<dbReference type="EMBL" id="JAGYWB010000013">
    <property type="protein sequence ID" value="KAI0499510.1"/>
    <property type="molecule type" value="Genomic_DNA"/>
</dbReference>
<dbReference type="PANTHER" id="PTHR10876">
    <property type="entry name" value="ZINC FINGER PROTEIN ZPR1"/>
    <property type="match status" value="1"/>
</dbReference>
<gene>
    <name evidence="6" type="ORF">KFK09_017714</name>
</gene>
<protein>
    <recommendedName>
        <fullName evidence="5">Zinc finger ZPR1-type domain-containing protein</fullName>
    </recommendedName>
</protein>
<evidence type="ECO:0000313" key="7">
    <source>
        <dbReference type="Proteomes" id="UP000829196"/>
    </source>
</evidence>